<dbReference type="PRINTS" id="PR00053">
    <property type="entry name" value="FORKHEAD"/>
</dbReference>
<feature type="compositionally biased region" description="Low complexity" evidence="8">
    <location>
        <begin position="392"/>
        <end position="403"/>
    </location>
</feature>
<gene>
    <name evidence="10" type="ORF">XNOV1_A003912</name>
</gene>
<dbReference type="InterPro" id="IPR036390">
    <property type="entry name" value="WH_DNA-bd_sf"/>
</dbReference>
<feature type="region of interest" description="Disordered" evidence="8">
    <location>
        <begin position="122"/>
        <end position="246"/>
    </location>
</feature>
<dbReference type="EMBL" id="OY660871">
    <property type="protein sequence ID" value="CAJ1062441.1"/>
    <property type="molecule type" value="Genomic_DNA"/>
</dbReference>
<evidence type="ECO:0000313" key="11">
    <source>
        <dbReference type="Proteomes" id="UP001178508"/>
    </source>
</evidence>
<evidence type="ECO:0000256" key="4">
    <source>
        <dbReference type="ARBA" id="ARBA00023163"/>
    </source>
</evidence>
<evidence type="ECO:0000259" key="9">
    <source>
        <dbReference type="PROSITE" id="PS50039"/>
    </source>
</evidence>
<comment type="subcellular location">
    <subcellularLocation>
        <location evidence="1 7">Nucleus</location>
    </subcellularLocation>
</comment>
<dbReference type="InterPro" id="IPR018122">
    <property type="entry name" value="TF_fork_head_CS_1"/>
</dbReference>
<dbReference type="InterPro" id="IPR001766">
    <property type="entry name" value="Fork_head_dom"/>
</dbReference>
<dbReference type="InterPro" id="IPR030456">
    <property type="entry name" value="TF_fork_head_CS_2"/>
</dbReference>
<dbReference type="Gene3D" id="1.10.10.10">
    <property type="entry name" value="Winged helix-like DNA-binding domain superfamily/Winged helix DNA-binding domain"/>
    <property type="match status" value="1"/>
</dbReference>
<dbReference type="PROSITE" id="PS00658">
    <property type="entry name" value="FORK_HEAD_2"/>
    <property type="match status" value="1"/>
</dbReference>
<feature type="compositionally biased region" description="Basic and acidic residues" evidence="8">
    <location>
        <begin position="25"/>
        <end position="47"/>
    </location>
</feature>
<reference evidence="10" key="1">
    <citation type="submission" date="2023-08" db="EMBL/GenBank/DDBJ databases">
        <authorList>
            <person name="Alioto T."/>
            <person name="Alioto T."/>
            <person name="Gomez Garrido J."/>
        </authorList>
    </citation>
    <scope>NUCLEOTIDE SEQUENCE</scope>
</reference>
<dbReference type="Pfam" id="PF00250">
    <property type="entry name" value="Forkhead"/>
    <property type="match status" value="1"/>
</dbReference>
<dbReference type="GO" id="GO:0000981">
    <property type="term" value="F:DNA-binding transcription factor activity, RNA polymerase II-specific"/>
    <property type="evidence" value="ECO:0007669"/>
    <property type="project" value="TreeGrafter"/>
</dbReference>
<feature type="compositionally biased region" description="Polar residues" evidence="8">
    <location>
        <begin position="377"/>
        <end position="391"/>
    </location>
</feature>
<feature type="compositionally biased region" description="Low complexity" evidence="8">
    <location>
        <begin position="554"/>
        <end position="578"/>
    </location>
</feature>
<dbReference type="InterPro" id="IPR036388">
    <property type="entry name" value="WH-like_DNA-bd_sf"/>
</dbReference>
<dbReference type="PANTHER" id="PTHR46078:SF4">
    <property type="entry name" value="FORKHEAD BOX J2"/>
    <property type="match status" value="1"/>
</dbReference>
<dbReference type="PANTHER" id="PTHR46078">
    <property type="entry name" value="FORKHEAD BOX PROTEIN J2 FAMILY MEMBER"/>
    <property type="match status" value="1"/>
</dbReference>
<feature type="compositionally biased region" description="Low complexity" evidence="8">
    <location>
        <begin position="226"/>
        <end position="236"/>
    </location>
</feature>
<dbReference type="CDD" id="cd20024">
    <property type="entry name" value="FH_FOXJ2-like"/>
    <property type="match status" value="1"/>
</dbReference>
<feature type="region of interest" description="Disordered" evidence="8">
    <location>
        <begin position="375"/>
        <end position="443"/>
    </location>
</feature>
<dbReference type="GO" id="GO:0005634">
    <property type="term" value="C:nucleus"/>
    <property type="evidence" value="ECO:0007669"/>
    <property type="project" value="UniProtKB-SubCell"/>
</dbReference>
<feature type="compositionally biased region" description="Pro residues" evidence="8">
    <location>
        <begin position="212"/>
        <end position="225"/>
    </location>
</feature>
<proteinExistence type="predicted"/>
<dbReference type="GO" id="GO:0000978">
    <property type="term" value="F:RNA polymerase II cis-regulatory region sequence-specific DNA binding"/>
    <property type="evidence" value="ECO:0007669"/>
    <property type="project" value="TreeGrafter"/>
</dbReference>
<feature type="compositionally biased region" description="Acidic residues" evidence="8">
    <location>
        <begin position="607"/>
        <end position="619"/>
    </location>
</feature>
<dbReference type="FunFam" id="1.10.10.10:FF:000135">
    <property type="entry name" value="forkhead box protein G1"/>
    <property type="match status" value="1"/>
</dbReference>
<feature type="compositionally biased region" description="Polar residues" evidence="8">
    <location>
        <begin position="579"/>
        <end position="592"/>
    </location>
</feature>
<keyword evidence="4" id="KW-0804">Transcription</keyword>
<evidence type="ECO:0000256" key="6">
    <source>
        <dbReference type="ARBA" id="ARBA00034868"/>
    </source>
</evidence>
<dbReference type="Proteomes" id="UP001178508">
    <property type="component" value="Chromosome 8"/>
</dbReference>
<name>A0AAV1FNA1_XYRNO</name>
<dbReference type="AlphaFoldDB" id="A0AAV1FNA1"/>
<dbReference type="PROSITE" id="PS00657">
    <property type="entry name" value="FORK_HEAD_1"/>
    <property type="match status" value="1"/>
</dbReference>
<accession>A0AAV1FNA1</accession>
<feature type="region of interest" description="Disordered" evidence="8">
    <location>
        <begin position="22"/>
        <end position="66"/>
    </location>
</feature>
<feature type="region of interest" description="Disordered" evidence="8">
    <location>
        <begin position="554"/>
        <end position="619"/>
    </location>
</feature>
<dbReference type="SUPFAM" id="SSF46785">
    <property type="entry name" value="Winged helix' DNA-binding domain"/>
    <property type="match status" value="1"/>
</dbReference>
<organism evidence="10 11">
    <name type="scientific">Xyrichtys novacula</name>
    <name type="common">Pearly razorfish</name>
    <name type="synonym">Hemipteronotus novacula</name>
    <dbReference type="NCBI Taxonomy" id="13765"/>
    <lineage>
        <taxon>Eukaryota</taxon>
        <taxon>Metazoa</taxon>
        <taxon>Chordata</taxon>
        <taxon>Craniata</taxon>
        <taxon>Vertebrata</taxon>
        <taxon>Euteleostomi</taxon>
        <taxon>Actinopterygii</taxon>
        <taxon>Neopterygii</taxon>
        <taxon>Teleostei</taxon>
        <taxon>Neoteleostei</taxon>
        <taxon>Acanthomorphata</taxon>
        <taxon>Eupercaria</taxon>
        <taxon>Labriformes</taxon>
        <taxon>Labridae</taxon>
        <taxon>Xyrichtys</taxon>
    </lineage>
</organism>
<evidence type="ECO:0000256" key="3">
    <source>
        <dbReference type="ARBA" id="ARBA00023125"/>
    </source>
</evidence>
<feature type="domain" description="Fork-head" evidence="9">
    <location>
        <begin position="63"/>
        <end position="140"/>
    </location>
</feature>
<keyword evidence="2" id="KW-0805">Transcription regulation</keyword>
<dbReference type="PROSITE" id="PS50039">
    <property type="entry name" value="FORK_HEAD_3"/>
    <property type="match status" value="1"/>
</dbReference>
<dbReference type="SMART" id="SM00339">
    <property type="entry name" value="FH"/>
    <property type="match status" value="1"/>
</dbReference>
<keyword evidence="5 7" id="KW-0539">Nucleus</keyword>
<protein>
    <recommendedName>
        <fullName evidence="6">Forkhead box protein G1</fullName>
    </recommendedName>
</protein>
<feature type="DNA-binding region" description="Fork-head" evidence="7">
    <location>
        <begin position="63"/>
        <end position="140"/>
    </location>
</feature>
<evidence type="ECO:0000256" key="8">
    <source>
        <dbReference type="SAM" id="MobiDB-lite"/>
    </source>
</evidence>
<evidence type="ECO:0000313" key="10">
    <source>
        <dbReference type="EMBL" id="CAJ1062441.1"/>
    </source>
</evidence>
<feature type="compositionally biased region" description="Pro residues" evidence="8">
    <location>
        <begin position="404"/>
        <end position="427"/>
    </location>
</feature>
<evidence type="ECO:0000256" key="5">
    <source>
        <dbReference type="ARBA" id="ARBA00023242"/>
    </source>
</evidence>
<evidence type="ECO:0000256" key="7">
    <source>
        <dbReference type="PROSITE-ProRule" id="PRU00089"/>
    </source>
</evidence>
<keyword evidence="3 7" id="KW-0238">DNA-binding</keyword>
<evidence type="ECO:0000256" key="2">
    <source>
        <dbReference type="ARBA" id="ARBA00023015"/>
    </source>
</evidence>
<keyword evidence="11" id="KW-1185">Reference proteome</keyword>
<sequence length="619" mass="66177">MSSELDSSLTSIDWLPQLGISSLRSGRERGGGGERDKKKDRGRERGDFLPSVPDPSPSNSKGKPPHSYATLIAMAIAAAPERKLSLNDIYTWISDTFPYYSRAGRGWKNSIRHNLSLNKCFRKVPRPQNDPGKGSYWTMDGPADSNQGRALKRPYPEEEEEKKPNALQVEGSQADRGPSPHQPQPASHTDHQLLHTEPLGANQQQSPCPASLSPPPCKQPSPYMPSPLSTLSISPSPATPPAGLPLTAPITSINSFPSPHPPASTYSLPAASATPLSASPAAPSFSDSSLSFPAVSGPVSVPVFSCSPSTTHAPVSTVSGPPHPSVSVTSASVTAPPVGPLNSSTDPLLRFTFDELNLPDLYASFKSIFKTMRDRGGSQSEITPLTALTSDTTPLHTPTLLPLSPHPAPAPHAAPAQAVPPPPPAHPPETERNPQYTVPADWLSNPDSLKESCRIASNLDWANIDLSGHPDLLESMRQAELCDWALDPALFTSLCDSLNRFFTQKGMITSGSNSPLAIGVPHPLQVPPFTSNQPPTLASLTHPSPLPYCAILPPAGGAQPPRRPLQGQGLQRPQLTQPANTTAGLQHQSMTPRQRPPLRNLHSNSEEIQDDFDWDSLLA</sequence>
<evidence type="ECO:0000256" key="1">
    <source>
        <dbReference type="ARBA" id="ARBA00004123"/>
    </source>
</evidence>
<dbReference type="InterPro" id="IPR045912">
    <property type="entry name" value="FOXJ2/3-like"/>
</dbReference>